<keyword evidence="3" id="KW-0520">NAD</keyword>
<dbReference type="InterPro" id="IPR036291">
    <property type="entry name" value="NAD(P)-bd_dom_sf"/>
</dbReference>
<dbReference type="Gene3D" id="3.40.50.720">
    <property type="entry name" value="NAD(P)-binding Rossmann-like Domain"/>
    <property type="match status" value="1"/>
</dbReference>
<dbReference type="Gene3D" id="1.10.1040.10">
    <property type="entry name" value="N-(1-d-carboxylethyl)-l-norvaline Dehydrogenase, domain 2"/>
    <property type="match status" value="1"/>
</dbReference>
<reference evidence="7 8" key="1">
    <citation type="submission" date="2020-02" db="EMBL/GenBank/DDBJ databases">
        <authorList>
            <person name="Li X.-J."/>
            <person name="Feng X.-M."/>
        </authorList>
    </citation>
    <scope>NUCLEOTIDE SEQUENCE [LARGE SCALE GENOMIC DNA]</scope>
    <source>
        <strain evidence="7 8">CGMCC 4.7225</strain>
    </source>
</reference>
<evidence type="ECO:0000256" key="4">
    <source>
        <dbReference type="PIRSR" id="PIRSR000103-1"/>
    </source>
</evidence>
<name>A0A6N9YS49_9ACTN</name>
<dbReference type="SUPFAM" id="SSF51735">
    <property type="entry name" value="NAD(P)-binding Rossmann-fold domains"/>
    <property type="match status" value="1"/>
</dbReference>
<accession>A0A6N9YS49</accession>
<dbReference type="PIRSF" id="PIRSF000103">
    <property type="entry name" value="HIBADH"/>
    <property type="match status" value="1"/>
</dbReference>
<dbReference type="InterPro" id="IPR006115">
    <property type="entry name" value="6PGDH_NADP-bd"/>
</dbReference>
<evidence type="ECO:0000256" key="3">
    <source>
        <dbReference type="ARBA" id="ARBA00023027"/>
    </source>
</evidence>
<dbReference type="InterPro" id="IPR015815">
    <property type="entry name" value="HIBADH-related"/>
</dbReference>
<organism evidence="7 8">
    <name type="scientific">Phytoactinopolyspora alkaliphila</name>
    <dbReference type="NCBI Taxonomy" id="1783498"/>
    <lineage>
        <taxon>Bacteria</taxon>
        <taxon>Bacillati</taxon>
        <taxon>Actinomycetota</taxon>
        <taxon>Actinomycetes</taxon>
        <taxon>Jiangellales</taxon>
        <taxon>Jiangellaceae</taxon>
        <taxon>Phytoactinopolyspora</taxon>
    </lineage>
</organism>
<dbReference type="PANTHER" id="PTHR43060">
    <property type="entry name" value="3-HYDROXYISOBUTYRATE DEHYDROGENASE-LIKE 1, MITOCHONDRIAL-RELATED"/>
    <property type="match status" value="1"/>
</dbReference>
<dbReference type="Proteomes" id="UP000469185">
    <property type="component" value="Unassembled WGS sequence"/>
</dbReference>
<evidence type="ECO:0000256" key="1">
    <source>
        <dbReference type="ARBA" id="ARBA00009080"/>
    </source>
</evidence>
<dbReference type="EMBL" id="JAAGOB010000014">
    <property type="protein sequence ID" value="NED97863.1"/>
    <property type="molecule type" value="Genomic_DNA"/>
</dbReference>
<dbReference type="GO" id="GO:0016491">
    <property type="term" value="F:oxidoreductase activity"/>
    <property type="evidence" value="ECO:0007669"/>
    <property type="project" value="UniProtKB-KW"/>
</dbReference>
<dbReference type="GO" id="GO:0051287">
    <property type="term" value="F:NAD binding"/>
    <property type="evidence" value="ECO:0007669"/>
    <property type="project" value="InterPro"/>
</dbReference>
<comment type="caution">
    <text evidence="7">The sequence shown here is derived from an EMBL/GenBank/DDBJ whole genome shotgun (WGS) entry which is preliminary data.</text>
</comment>
<feature type="domain" description="3-hydroxyisobutyrate dehydrogenase-like NAD-binding" evidence="6">
    <location>
        <begin position="169"/>
        <end position="286"/>
    </location>
</feature>
<gene>
    <name evidence="7" type="ORF">G1H11_21425</name>
</gene>
<evidence type="ECO:0000259" key="6">
    <source>
        <dbReference type="Pfam" id="PF14833"/>
    </source>
</evidence>
<dbReference type="GO" id="GO:0050661">
    <property type="term" value="F:NADP binding"/>
    <property type="evidence" value="ECO:0007669"/>
    <property type="project" value="InterPro"/>
</dbReference>
<keyword evidence="8" id="KW-1185">Reference proteome</keyword>
<evidence type="ECO:0000256" key="2">
    <source>
        <dbReference type="ARBA" id="ARBA00023002"/>
    </source>
</evidence>
<dbReference type="Pfam" id="PF14833">
    <property type="entry name" value="NAD_binding_11"/>
    <property type="match status" value="1"/>
</dbReference>
<protein>
    <submittedName>
        <fullName evidence="7">NAD(P)-dependent oxidoreductase</fullName>
    </submittedName>
</protein>
<dbReference type="RefSeq" id="WP_163820655.1">
    <property type="nucleotide sequence ID" value="NZ_JAAGOB010000014.1"/>
</dbReference>
<evidence type="ECO:0000259" key="5">
    <source>
        <dbReference type="Pfam" id="PF03446"/>
    </source>
</evidence>
<proteinExistence type="inferred from homology"/>
<dbReference type="InterPro" id="IPR029154">
    <property type="entry name" value="HIBADH-like_NADP-bd"/>
</dbReference>
<sequence>MTAQSFRVGWIGSGLMGLPMARHVLAAGHDVTVFARTPARAAPLVQAGAGAARTVADAVRGADVVVTIVSAPADVEQIYLGEDGVLANAAAGTVAVDMTTSAPDLARRITEASADRGITVLDAPVSGGPAGAQAGALSVMVGGDADGLQRVRPVLDAFASEVVHHGLAGSGQLAKLVNQTLVAGITLAACEAFVLARTGGLDVELVADSVRPGVAGSSLFDFVWSRLREGDLEPGFRLDHLRKDLGLVAEAAGDVELPGTALVTELVDKVRHQRGGDCGTQALVTALMEWPT</sequence>
<evidence type="ECO:0000313" key="7">
    <source>
        <dbReference type="EMBL" id="NED97863.1"/>
    </source>
</evidence>
<dbReference type="SUPFAM" id="SSF48179">
    <property type="entry name" value="6-phosphogluconate dehydrogenase C-terminal domain-like"/>
    <property type="match status" value="1"/>
</dbReference>
<feature type="domain" description="6-phosphogluconate dehydrogenase NADP-binding" evidence="5">
    <location>
        <begin position="7"/>
        <end position="166"/>
    </location>
</feature>
<feature type="active site" evidence="4">
    <location>
        <position position="175"/>
    </location>
</feature>
<evidence type="ECO:0000313" key="8">
    <source>
        <dbReference type="Proteomes" id="UP000469185"/>
    </source>
</evidence>
<dbReference type="InterPro" id="IPR013328">
    <property type="entry name" value="6PGD_dom2"/>
</dbReference>
<comment type="similarity">
    <text evidence="1">Belongs to the HIBADH-related family.</text>
</comment>
<dbReference type="PANTHER" id="PTHR43060:SF15">
    <property type="entry name" value="3-HYDROXYISOBUTYRATE DEHYDROGENASE-LIKE 1, MITOCHONDRIAL-RELATED"/>
    <property type="match status" value="1"/>
</dbReference>
<keyword evidence="2" id="KW-0560">Oxidoreductase</keyword>
<dbReference type="InterPro" id="IPR008927">
    <property type="entry name" value="6-PGluconate_DH-like_C_sf"/>
</dbReference>
<dbReference type="Pfam" id="PF03446">
    <property type="entry name" value="NAD_binding_2"/>
    <property type="match status" value="1"/>
</dbReference>
<dbReference type="AlphaFoldDB" id="A0A6N9YS49"/>